<dbReference type="SUPFAM" id="SSF54373">
    <property type="entry name" value="FAD-linked reductases, C-terminal domain"/>
    <property type="match status" value="1"/>
</dbReference>
<name>A0A4Y7QED5_9AGAM</name>
<sequence length="450" mass="48975">GGGIGGLTLAVALANVHDIQVDMYEAAQQFNEIGAGVGMWFRTWKIMKTLGLKEDLTNIAVTPPDERKIFEFRKAGEAVGQSFHDLVVPFGVLFMHRADFQQVLAKRINAECTHFSRRLVNYTYRLSLRGKEIVLHFSDGSQATCDILVGADGIKSATRSVMLSCPGEDKCNAATAGRQNSPHTDSQSEIPKGNVVWSGSVAYRHLISPDELSRRFPGHRALRSPVQYVGKNKNVIVYPVSQGRAINLVAYVYDPGQKGALFSDPWVTPVLAAELLAHFDGWEPELIALLELAKNPSRWAVHTLQPLTSYVAPQVAFLGDAAHAMMPHLGSGGGQAVEDAYVLAALLAHPHATRSTIPQILRSYDAVRVPLSQRIATNSRLIGEAYHFNSSDEAGGDEPPSGVGQASGDRLESLAVMIEEKHKELWDCDACYQSTTATELFEGFLKAAAV</sequence>
<dbReference type="Gene3D" id="3.50.50.60">
    <property type="entry name" value="FAD/NAD(P)-binding domain"/>
    <property type="match status" value="1"/>
</dbReference>
<gene>
    <name evidence="5" type="ORF">BD410DRAFT_716702</name>
</gene>
<evidence type="ECO:0000259" key="4">
    <source>
        <dbReference type="Pfam" id="PF01494"/>
    </source>
</evidence>
<dbReference type="EMBL" id="ML170162">
    <property type="protein sequence ID" value="TDL26047.1"/>
    <property type="molecule type" value="Genomic_DNA"/>
</dbReference>
<evidence type="ECO:0000256" key="2">
    <source>
        <dbReference type="ARBA" id="ARBA00022827"/>
    </source>
</evidence>
<dbReference type="InterPro" id="IPR002938">
    <property type="entry name" value="FAD-bd"/>
</dbReference>
<accession>A0A4Y7QED5</accession>
<dbReference type="STRING" id="50990.A0A4Y7QED5"/>
<keyword evidence="2" id="KW-0274">FAD</keyword>
<evidence type="ECO:0000313" key="5">
    <source>
        <dbReference type="EMBL" id="TDL26047.1"/>
    </source>
</evidence>
<proteinExistence type="predicted"/>
<dbReference type="PANTHER" id="PTHR46720:SF3">
    <property type="entry name" value="FAD-BINDING DOMAIN-CONTAINING PROTEIN-RELATED"/>
    <property type="match status" value="1"/>
</dbReference>
<dbReference type="VEuPathDB" id="FungiDB:BD410DRAFT_716702"/>
<feature type="domain" description="FAD-binding" evidence="4">
    <location>
        <begin position="307"/>
        <end position="378"/>
    </location>
</feature>
<dbReference type="SUPFAM" id="SSF51905">
    <property type="entry name" value="FAD/NAD(P)-binding domain"/>
    <property type="match status" value="1"/>
</dbReference>
<evidence type="ECO:0000256" key="1">
    <source>
        <dbReference type="ARBA" id="ARBA00022630"/>
    </source>
</evidence>
<dbReference type="InterPro" id="IPR051104">
    <property type="entry name" value="FAD_monoxygenase"/>
</dbReference>
<evidence type="ECO:0000313" key="6">
    <source>
        <dbReference type="Proteomes" id="UP000294933"/>
    </source>
</evidence>
<dbReference type="AlphaFoldDB" id="A0A4Y7QED5"/>
<dbReference type="GO" id="GO:0016491">
    <property type="term" value="F:oxidoreductase activity"/>
    <property type="evidence" value="ECO:0007669"/>
    <property type="project" value="UniProtKB-KW"/>
</dbReference>
<keyword evidence="6" id="KW-1185">Reference proteome</keyword>
<keyword evidence="3" id="KW-0560">Oxidoreductase</keyword>
<dbReference type="GO" id="GO:0044550">
    <property type="term" value="P:secondary metabolite biosynthetic process"/>
    <property type="evidence" value="ECO:0007669"/>
    <property type="project" value="TreeGrafter"/>
</dbReference>
<evidence type="ECO:0000256" key="3">
    <source>
        <dbReference type="ARBA" id="ARBA00023002"/>
    </source>
</evidence>
<protein>
    <submittedName>
        <fullName evidence="5">Salicylate hydroxylase</fullName>
    </submittedName>
</protein>
<dbReference type="OrthoDB" id="417877at2759"/>
<organism evidence="5 6">
    <name type="scientific">Rickenella mellea</name>
    <dbReference type="NCBI Taxonomy" id="50990"/>
    <lineage>
        <taxon>Eukaryota</taxon>
        <taxon>Fungi</taxon>
        <taxon>Dikarya</taxon>
        <taxon>Basidiomycota</taxon>
        <taxon>Agaricomycotina</taxon>
        <taxon>Agaricomycetes</taxon>
        <taxon>Hymenochaetales</taxon>
        <taxon>Rickenellaceae</taxon>
        <taxon>Rickenella</taxon>
    </lineage>
</organism>
<dbReference type="GO" id="GO:0071949">
    <property type="term" value="F:FAD binding"/>
    <property type="evidence" value="ECO:0007669"/>
    <property type="project" value="InterPro"/>
</dbReference>
<feature type="non-terminal residue" evidence="5">
    <location>
        <position position="1"/>
    </location>
</feature>
<keyword evidence="1" id="KW-0285">Flavoprotein</keyword>
<dbReference type="Proteomes" id="UP000294933">
    <property type="component" value="Unassembled WGS sequence"/>
</dbReference>
<dbReference type="PANTHER" id="PTHR46720">
    <property type="entry name" value="HYDROXYLASE, PUTATIVE (AFU_ORTHOLOGUE AFUA_3G01460)-RELATED"/>
    <property type="match status" value="1"/>
</dbReference>
<dbReference type="Pfam" id="PF01494">
    <property type="entry name" value="FAD_binding_3"/>
    <property type="match status" value="1"/>
</dbReference>
<dbReference type="InterPro" id="IPR036188">
    <property type="entry name" value="FAD/NAD-bd_sf"/>
</dbReference>
<reference evidence="5 6" key="1">
    <citation type="submission" date="2018-06" db="EMBL/GenBank/DDBJ databases">
        <title>A transcriptomic atlas of mushroom development highlights an independent origin of complex multicellularity.</title>
        <authorList>
            <consortium name="DOE Joint Genome Institute"/>
            <person name="Krizsan K."/>
            <person name="Almasi E."/>
            <person name="Merenyi Z."/>
            <person name="Sahu N."/>
            <person name="Viragh M."/>
            <person name="Koszo T."/>
            <person name="Mondo S."/>
            <person name="Kiss B."/>
            <person name="Balint B."/>
            <person name="Kues U."/>
            <person name="Barry K."/>
            <person name="Hegedus J.C."/>
            <person name="Henrissat B."/>
            <person name="Johnson J."/>
            <person name="Lipzen A."/>
            <person name="Ohm R."/>
            <person name="Nagy I."/>
            <person name="Pangilinan J."/>
            <person name="Yan J."/>
            <person name="Xiong Y."/>
            <person name="Grigoriev I.V."/>
            <person name="Hibbett D.S."/>
            <person name="Nagy L.G."/>
        </authorList>
    </citation>
    <scope>NUCLEOTIDE SEQUENCE [LARGE SCALE GENOMIC DNA]</scope>
    <source>
        <strain evidence="5 6">SZMC22713</strain>
    </source>
</reference>